<organism evidence="9 10">
    <name type="scientific">Paenibacillus uliginis N3/975</name>
    <dbReference type="NCBI Taxonomy" id="1313296"/>
    <lineage>
        <taxon>Bacteria</taxon>
        <taxon>Bacillati</taxon>
        <taxon>Bacillota</taxon>
        <taxon>Bacilli</taxon>
        <taxon>Bacillales</taxon>
        <taxon>Paenibacillaceae</taxon>
        <taxon>Paenibacillus</taxon>
    </lineage>
</organism>
<evidence type="ECO:0000256" key="4">
    <source>
        <dbReference type="ARBA" id="ARBA00022692"/>
    </source>
</evidence>
<keyword evidence="10" id="KW-1185">Reference proteome</keyword>
<evidence type="ECO:0000313" key="9">
    <source>
        <dbReference type="EMBL" id="SMF92951.1"/>
    </source>
</evidence>
<dbReference type="PROSITE" id="PS50928">
    <property type="entry name" value="ABC_TM1"/>
    <property type="match status" value="1"/>
</dbReference>
<evidence type="ECO:0000313" key="10">
    <source>
        <dbReference type="Proteomes" id="UP000192940"/>
    </source>
</evidence>
<dbReference type="CDD" id="cd06261">
    <property type="entry name" value="TM_PBP2"/>
    <property type="match status" value="1"/>
</dbReference>
<dbReference type="GO" id="GO:0055085">
    <property type="term" value="P:transmembrane transport"/>
    <property type="evidence" value="ECO:0007669"/>
    <property type="project" value="InterPro"/>
</dbReference>
<accession>A0A1X7HUA4</accession>
<evidence type="ECO:0000256" key="7">
    <source>
        <dbReference type="RuleBase" id="RU363032"/>
    </source>
</evidence>
<name>A0A1X7HUA4_9BACL</name>
<keyword evidence="4 7" id="KW-0812">Transmembrane</keyword>
<evidence type="ECO:0000256" key="3">
    <source>
        <dbReference type="ARBA" id="ARBA00022475"/>
    </source>
</evidence>
<dbReference type="STRING" id="1313296.SAMN05661091_6114"/>
<feature type="transmembrane region" description="Helical" evidence="7">
    <location>
        <begin position="124"/>
        <end position="144"/>
    </location>
</feature>
<dbReference type="Pfam" id="PF00528">
    <property type="entry name" value="BPD_transp_1"/>
    <property type="match status" value="1"/>
</dbReference>
<dbReference type="Gene3D" id="1.10.3720.10">
    <property type="entry name" value="MetI-like"/>
    <property type="match status" value="1"/>
</dbReference>
<evidence type="ECO:0000256" key="6">
    <source>
        <dbReference type="ARBA" id="ARBA00023136"/>
    </source>
</evidence>
<keyword evidence="6 7" id="KW-0472">Membrane</keyword>
<keyword evidence="3" id="KW-1003">Cell membrane</keyword>
<comment type="subcellular location">
    <subcellularLocation>
        <location evidence="1 7">Cell membrane</location>
        <topology evidence="1 7">Multi-pass membrane protein</topology>
    </subcellularLocation>
</comment>
<protein>
    <submittedName>
        <fullName evidence="9">Raffinose/stachyose/melibiose transport system permease protein</fullName>
    </submittedName>
</protein>
<feature type="transmembrane region" description="Helical" evidence="7">
    <location>
        <begin position="242"/>
        <end position="265"/>
    </location>
</feature>
<gene>
    <name evidence="9" type="ORF">SAMN05661091_6114</name>
</gene>
<keyword evidence="2 7" id="KW-0813">Transport</keyword>
<evidence type="ECO:0000256" key="2">
    <source>
        <dbReference type="ARBA" id="ARBA00022448"/>
    </source>
</evidence>
<dbReference type="EMBL" id="LT840184">
    <property type="protein sequence ID" value="SMF92951.1"/>
    <property type="molecule type" value="Genomic_DNA"/>
</dbReference>
<dbReference type="PANTHER" id="PTHR30193">
    <property type="entry name" value="ABC TRANSPORTER PERMEASE PROTEIN"/>
    <property type="match status" value="1"/>
</dbReference>
<dbReference type="SUPFAM" id="SSF161098">
    <property type="entry name" value="MetI-like"/>
    <property type="match status" value="1"/>
</dbReference>
<dbReference type="AlphaFoldDB" id="A0A1X7HUA4"/>
<feature type="transmembrane region" description="Helical" evidence="7">
    <location>
        <begin position="95"/>
        <end position="115"/>
    </location>
</feature>
<proteinExistence type="inferred from homology"/>
<evidence type="ECO:0000256" key="5">
    <source>
        <dbReference type="ARBA" id="ARBA00022989"/>
    </source>
</evidence>
<dbReference type="PANTHER" id="PTHR30193:SF37">
    <property type="entry name" value="INNER MEMBRANE ABC TRANSPORTER PERMEASE PROTEIN YCJO"/>
    <property type="match status" value="1"/>
</dbReference>
<keyword evidence="5 7" id="KW-1133">Transmembrane helix</keyword>
<dbReference type="InterPro" id="IPR000515">
    <property type="entry name" value="MetI-like"/>
</dbReference>
<evidence type="ECO:0000259" key="8">
    <source>
        <dbReference type="PROSITE" id="PS50928"/>
    </source>
</evidence>
<dbReference type="Proteomes" id="UP000192940">
    <property type="component" value="Chromosome I"/>
</dbReference>
<dbReference type="InterPro" id="IPR035906">
    <property type="entry name" value="MetI-like_sf"/>
</dbReference>
<feature type="transmembrane region" description="Helical" evidence="7">
    <location>
        <begin position="285"/>
        <end position="310"/>
    </location>
</feature>
<feature type="domain" description="ABC transmembrane type-1" evidence="8">
    <location>
        <begin position="90"/>
        <end position="306"/>
    </location>
</feature>
<feature type="transmembrane region" description="Helical" evidence="7">
    <location>
        <begin position="31"/>
        <end position="54"/>
    </location>
</feature>
<reference evidence="9 10" key="1">
    <citation type="submission" date="2017-04" db="EMBL/GenBank/DDBJ databases">
        <authorList>
            <person name="Afonso C.L."/>
            <person name="Miller P.J."/>
            <person name="Scott M.A."/>
            <person name="Spackman E."/>
            <person name="Goraichik I."/>
            <person name="Dimitrov K.M."/>
            <person name="Suarez D.L."/>
            <person name="Swayne D.E."/>
        </authorList>
    </citation>
    <scope>NUCLEOTIDE SEQUENCE [LARGE SCALE GENOMIC DNA]</scope>
    <source>
        <strain evidence="9 10">N3/975</strain>
    </source>
</reference>
<dbReference type="GO" id="GO:0005886">
    <property type="term" value="C:plasma membrane"/>
    <property type="evidence" value="ECO:0007669"/>
    <property type="project" value="UniProtKB-SubCell"/>
</dbReference>
<dbReference type="InterPro" id="IPR051393">
    <property type="entry name" value="ABC_transporter_permease"/>
</dbReference>
<feature type="transmembrane region" description="Helical" evidence="7">
    <location>
        <begin position="179"/>
        <end position="199"/>
    </location>
</feature>
<comment type="similarity">
    <text evidence="7">Belongs to the binding-protein-dependent transport system permease family.</text>
</comment>
<sequence length="318" mass="35731">MPNPAYALSALIFGLIEEESLNVNVLRVSKWTIAAFVLPCLLLYVCLVFVPILVSMYSGLLDWNGIGESRFIGLDNFKKLLFDDPVFWPSVKRTLMFAVFSMLEIPVALFVAILLNRFIKKPNFLVSSYFLPVILSVVIIGQLWKTIYNPASMGGMLNQLLEALHLNDWTRAWLTDPDVAMYSLYFVALWQYLGYHTLIQFTGIQNIPSDVIEAAKIDGADGLKADWHITFPMNIPIFKISIVLAFIGSLQAFDMIMVMTGGGPAHATDVISTHMYNMSFLSMKYGYGSSIAAFLVVLCLTATVIINFLFSRLERKYT</sequence>
<evidence type="ECO:0000256" key="1">
    <source>
        <dbReference type="ARBA" id="ARBA00004651"/>
    </source>
</evidence>